<dbReference type="InterPro" id="IPR051686">
    <property type="entry name" value="Lipoprotein_DolP"/>
</dbReference>
<protein>
    <submittedName>
        <fullName evidence="2">Hemolysin, lipoprotein</fullName>
    </submittedName>
</protein>
<accession>A0A0W0TNR6</accession>
<proteinExistence type="predicted"/>
<dbReference type="InterPro" id="IPR007055">
    <property type="entry name" value="BON_dom"/>
</dbReference>
<reference evidence="2 3" key="1">
    <citation type="submission" date="2015-11" db="EMBL/GenBank/DDBJ databases">
        <title>Genomic analysis of 38 Legionella species identifies large and diverse effector repertoires.</title>
        <authorList>
            <person name="Burstein D."/>
            <person name="Amaro F."/>
            <person name="Zusman T."/>
            <person name="Lifshitz Z."/>
            <person name="Cohen O."/>
            <person name="Gilbert J.A."/>
            <person name="Pupko T."/>
            <person name="Shuman H.A."/>
            <person name="Segal G."/>
        </authorList>
    </citation>
    <scope>NUCLEOTIDE SEQUENCE [LARGE SCALE GENOMIC DNA]</scope>
    <source>
        <strain evidence="2 3">ATCC 49504</strain>
    </source>
</reference>
<dbReference type="AlphaFoldDB" id="A0A0W0TNR6"/>
<dbReference type="RefSeq" id="WP_028385815.1">
    <property type="nucleotide sequence ID" value="NZ_CAAAHN010000002.1"/>
</dbReference>
<keyword evidence="2" id="KW-0449">Lipoprotein</keyword>
<dbReference type="PANTHER" id="PTHR34606:SF4">
    <property type="entry name" value="OUTER MEMBRANE LIPOPROTEIN DOLP"/>
    <property type="match status" value="1"/>
</dbReference>
<dbReference type="STRING" id="45065.Lgee_1858"/>
<feature type="domain" description="BON" evidence="1">
    <location>
        <begin position="37"/>
        <end position="107"/>
    </location>
</feature>
<evidence type="ECO:0000259" key="1">
    <source>
        <dbReference type="PROSITE" id="PS50914"/>
    </source>
</evidence>
<gene>
    <name evidence="2" type="ORF">Lgee_1858</name>
</gene>
<organism evidence="2 3">
    <name type="scientific">Legionella geestiana</name>
    <dbReference type="NCBI Taxonomy" id="45065"/>
    <lineage>
        <taxon>Bacteria</taxon>
        <taxon>Pseudomonadati</taxon>
        <taxon>Pseudomonadota</taxon>
        <taxon>Gammaproteobacteria</taxon>
        <taxon>Legionellales</taxon>
        <taxon>Legionellaceae</taxon>
        <taxon>Legionella</taxon>
    </lineage>
</organism>
<dbReference type="PATRIC" id="fig|45065.4.peg.2015"/>
<sequence>MFFAQGCAALLLSGCIGAVWTGANMVYDRHSVYRQVDDLQLGAEVNHALFHDRLFRQPGCSIDAAVFNGDVLLAGHVPTEALRKEAARRIESTTGYRRFFNQLSLHWKPWYPLQDGLITANIRTRIFSDARVNPRTFKVVTSDSIVYLMGDVDREEAALVIDMARHTEGVSRVVTLFRYYTLTEKPKV</sequence>
<dbReference type="PANTHER" id="PTHR34606">
    <property type="entry name" value="BON DOMAIN-CONTAINING PROTEIN"/>
    <property type="match status" value="1"/>
</dbReference>
<feature type="domain" description="BON" evidence="1">
    <location>
        <begin position="114"/>
        <end position="184"/>
    </location>
</feature>
<dbReference type="Proteomes" id="UP000054785">
    <property type="component" value="Unassembled WGS sequence"/>
</dbReference>
<evidence type="ECO:0000313" key="3">
    <source>
        <dbReference type="Proteomes" id="UP000054785"/>
    </source>
</evidence>
<dbReference type="Pfam" id="PF04972">
    <property type="entry name" value="BON"/>
    <property type="match status" value="2"/>
</dbReference>
<name>A0A0W0TNR6_9GAMM</name>
<dbReference type="EMBL" id="LNYC01000072">
    <property type="protein sequence ID" value="KTC97197.1"/>
    <property type="molecule type" value="Genomic_DNA"/>
</dbReference>
<comment type="caution">
    <text evidence="2">The sequence shown here is derived from an EMBL/GenBank/DDBJ whole genome shotgun (WGS) entry which is preliminary data.</text>
</comment>
<evidence type="ECO:0000313" key="2">
    <source>
        <dbReference type="EMBL" id="KTC97197.1"/>
    </source>
</evidence>
<dbReference type="PROSITE" id="PS50914">
    <property type="entry name" value="BON"/>
    <property type="match status" value="2"/>
</dbReference>
<keyword evidence="3" id="KW-1185">Reference proteome</keyword>